<evidence type="ECO:0000313" key="2">
    <source>
        <dbReference type="EMBL" id="TGZ65742.1"/>
    </source>
</evidence>
<feature type="compositionally biased region" description="Polar residues" evidence="1">
    <location>
        <begin position="295"/>
        <end position="308"/>
    </location>
</feature>
<gene>
    <name evidence="2" type="ORF">CRM22_005712</name>
</gene>
<dbReference type="EMBL" id="SJOL01006478">
    <property type="protein sequence ID" value="TGZ65742.1"/>
    <property type="molecule type" value="Genomic_DNA"/>
</dbReference>
<dbReference type="Proteomes" id="UP000308267">
    <property type="component" value="Unassembled WGS sequence"/>
</dbReference>
<proteinExistence type="predicted"/>
<reference evidence="2 3" key="1">
    <citation type="journal article" date="2019" name="BMC Genomics">
        <title>New insights from Opisthorchis felineus genome: update on genomics of the epidemiologically important liver flukes.</title>
        <authorList>
            <person name="Ershov N.I."/>
            <person name="Mordvinov V.A."/>
            <person name="Prokhortchouk E.B."/>
            <person name="Pakharukova M.Y."/>
            <person name="Gunbin K.V."/>
            <person name="Ustyantsev K."/>
            <person name="Genaev M.A."/>
            <person name="Blinov A.G."/>
            <person name="Mazur A."/>
            <person name="Boulygina E."/>
            <person name="Tsygankova S."/>
            <person name="Khrameeva E."/>
            <person name="Chekanov N."/>
            <person name="Fan G."/>
            <person name="Xiao A."/>
            <person name="Zhang H."/>
            <person name="Xu X."/>
            <person name="Yang H."/>
            <person name="Solovyev V."/>
            <person name="Lee S.M."/>
            <person name="Liu X."/>
            <person name="Afonnikov D.A."/>
            <person name="Skryabin K.G."/>
        </authorList>
    </citation>
    <scope>NUCLEOTIDE SEQUENCE [LARGE SCALE GENOMIC DNA]</scope>
    <source>
        <strain evidence="2">AK-0245</strain>
        <tissue evidence="2">Whole organism</tissue>
    </source>
</reference>
<feature type="compositionally biased region" description="Acidic residues" evidence="1">
    <location>
        <begin position="262"/>
        <end position="277"/>
    </location>
</feature>
<feature type="compositionally biased region" description="Basic residues" evidence="1">
    <location>
        <begin position="309"/>
        <end position="322"/>
    </location>
</feature>
<comment type="caution">
    <text evidence="2">The sequence shown here is derived from an EMBL/GenBank/DDBJ whole genome shotgun (WGS) entry which is preliminary data.</text>
</comment>
<organism evidence="2 3">
    <name type="scientific">Opisthorchis felineus</name>
    <dbReference type="NCBI Taxonomy" id="147828"/>
    <lineage>
        <taxon>Eukaryota</taxon>
        <taxon>Metazoa</taxon>
        <taxon>Spiralia</taxon>
        <taxon>Lophotrochozoa</taxon>
        <taxon>Platyhelminthes</taxon>
        <taxon>Trematoda</taxon>
        <taxon>Digenea</taxon>
        <taxon>Opisthorchiida</taxon>
        <taxon>Opisthorchiata</taxon>
        <taxon>Opisthorchiidae</taxon>
        <taxon>Opisthorchis</taxon>
    </lineage>
</organism>
<accession>A0A4S2LPS7</accession>
<evidence type="ECO:0000313" key="3">
    <source>
        <dbReference type="Proteomes" id="UP000308267"/>
    </source>
</evidence>
<keyword evidence="3" id="KW-1185">Reference proteome</keyword>
<evidence type="ECO:0000256" key="1">
    <source>
        <dbReference type="SAM" id="MobiDB-lite"/>
    </source>
</evidence>
<feature type="compositionally biased region" description="Polar residues" evidence="1">
    <location>
        <begin position="52"/>
        <end position="69"/>
    </location>
</feature>
<feature type="compositionally biased region" description="Basic and acidic residues" evidence="1">
    <location>
        <begin position="42"/>
        <end position="51"/>
    </location>
</feature>
<dbReference type="OrthoDB" id="6278916at2759"/>
<feature type="region of interest" description="Disordered" evidence="1">
    <location>
        <begin position="1"/>
        <end position="174"/>
    </location>
</feature>
<name>A0A4S2LPS7_OPIFE</name>
<feature type="compositionally biased region" description="Basic and acidic residues" evidence="1">
    <location>
        <begin position="149"/>
        <end position="161"/>
    </location>
</feature>
<sequence length="328" mass="36069">MGCGVSKAPSPTPDEGDKDNLSEPKVTPKKAFSPTPAADLQLPHDRGEDNSPRSVTPKSTDSEEQSSSMTEDESSDKPNSPLRIKAIAEQGTSVSSNTPAVETKKGFVAFDIPLNDTQESSLDNLLKKPLPRRLRIQKTDDDADVDSVEVEKESDFNKSAENHFLSAPCDENTNWNVETAEDPVQENLLDRQPSEGTEESSNQNNNSVEARNTEHVPAPTQHQVNNSDPWISLLPHEDAVKRIPIRHSQLRGGCYLQAVQEESGEGEEDADTDESEEFERVIPNSLPAPTRNKQHLNVAQTNNSNTINRKGKKCQPAKRKTGSRTMGL</sequence>
<dbReference type="AlphaFoldDB" id="A0A4S2LPS7"/>
<protein>
    <submittedName>
        <fullName evidence="2">Uncharacterized protein</fullName>
    </submittedName>
</protein>
<feature type="region of interest" description="Disordered" evidence="1">
    <location>
        <begin position="261"/>
        <end position="328"/>
    </location>
</feature>
<feature type="compositionally biased region" description="Polar residues" evidence="1">
    <location>
        <begin position="90"/>
        <end position="100"/>
    </location>
</feature>